<dbReference type="GO" id="GO:0043138">
    <property type="term" value="F:3'-5' DNA helicase activity"/>
    <property type="evidence" value="ECO:0007669"/>
    <property type="project" value="UniProtKB-EC"/>
</dbReference>
<dbReference type="Proteomes" id="UP000000305">
    <property type="component" value="Unassembled WGS sequence"/>
</dbReference>
<evidence type="ECO:0000256" key="5">
    <source>
        <dbReference type="ARBA" id="ARBA00034617"/>
    </source>
</evidence>
<dbReference type="PANTHER" id="PTHR13710:SF153">
    <property type="entry name" value="RECQ-LIKE DNA HELICASE BLM"/>
    <property type="match status" value="1"/>
</dbReference>
<dbReference type="SUPFAM" id="SSF52540">
    <property type="entry name" value="P-loop containing nucleoside triphosphate hydrolases"/>
    <property type="match status" value="1"/>
</dbReference>
<keyword evidence="10" id="KW-1185">Reference proteome</keyword>
<evidence type="ECO:0000256" key="4">
    <source>
        <dbReference type="ARBA" id="ARBA00023242"/>
    </source>
</evidence>
<proteinExistence type="inferred from homology"/>
<dbReference type="InParanoid" id="E9HST9"/>
<evidence type="ECO:0000313" key="9">
    <source>
        <dbReference type="EMBL" id="EFX65193.1"/>
    </source>
</evidence>
<accession>E9HST9</accession>
<evidence type="ECO:0000256" key="6">
    <source>
        <dbReference type="ARBA" id="ARBA00034808"/>
    </source>
</evidence>
<keyword evidence="3" id="KW-0413">Isomerase</keyword>
<comment type="catalytic activity">
    <reaction evidence="5">
        <text>Couples ATP hydrolysis with the unwinding of duplex DNA by translocating in the 3'-5' direction.</text>
        <dbReference type="EC" id="5.6.2.4"/>
    </reaction>
</comment>
<keyword evidence="4" id="KW-0539">Nucleus</keyword>
<organism evidence="9 10">
    <name type="scientific">Daphnia pulex</name>
    <name type="common">Water flea</name>
    <dbReference type="NCBI Taxonomy" id="6669"/>
    <lineage>
        <taxon>Eukaryota</taxon>
        <taxon>Metazoa</taxon>
        <taxon>Ecdysozoa</taxon>
        <taxon>Arthropoda</taxon>
        <taxon>Crustacea</taxon>
        <taxon>Branchiopoda</taxon>
        <taxon>Diplostraca</taxon>
        <taxon>Cladocera</taxon>
        <taxon>Anomopoda</taxon>
        <taxon>Daphniidae</taxon>
        <taxon>Daphnia</taxon>
    </lineage>
</organism>
<dbReference type="STRING" id="6669.E9HST9"/>
<dbReference type="PANTHER" id="PTHR13710">
    <property type="entry name" value="DNA HELICASE RECQ FAMILY MEMBER"/>
    <property type="match status" value="1"/>
</dbReference>
<sequence length="179" mass="20151">MLIIMCATIAFGMGINKPDVRFVFHLSMPKSIETYYQECGRAGGDGQLAFCIMFYKYSDYYDQQKLIYYVPFIYFLVTKVIAPGDNLIPFSPDSTGPWLVHPYAQVETMVRGNVDVKVQAAVVTREKQTVRMNPCRAAYKQWRPLKGRNKEQLGAPYSALGVVKVGDCGSYAATYDSPL</sequence>
<dbReference type="Gene3D" id="3.40.50.300">
    <property type="entry name" value="P-loop containing nucleotide triphosphate hydrolases"/>
    <property type="match status" value="1"/>
</dbReference>
<evidence type="ECO:0000313" key="10">
    <source>
        <dbReference type="Proteomes" id="UP000000305"/>
    </source>
</evidence>
<evidence type="ECO:0000256" key="1">
    <source>
        <dbReference type="ARBA" id="ARBA00005446"/>
    </source>
</evidence>
<evidence type="ECO:0000256" key="7">
    <source>
        <dbReference type="ARBA" id="ARBA00044542"/>
    </source>
</evidence>
<protein>
    <recommendedName>
        <fullName evidence="6">DNA 3'-5' helicase</fullName>
        <ecNumber evidence="6">5.6.2.4</ecNumber>
    </recommendedName>
    <alternativeName>
        <fullName evidence="7">DNA 3'-5' helicase BLM</fullName>
    </alternativeName>
</protein>
<evidence type="ECO:0000256" key="3">
    <source>
        <dbReference type="ARBA" id="ARBA00023235"/>
    </source>
</evidence>
<comment type="similarity">
    <text evidence="1">Belongs to the helicase family. RecQ subfamily.</text>
</comment>
<feature type="domain" description="Helicase C-terminal" evidence="8">
    <location>
        <begin position="1"/>
        <end position="96"/>
    </location>
</feature>
<dbReference type="FunFam" id="3.40.50.300:FF:003558">
    <property type="entry name" value="Predicted protein"/>
    <property type="match status" value="1"/>
</dbReference>
<dbReference type="InterPro" id="IPR027417">
    <property type="entry name" value="P-loop_NTPase"/>
</dbReference>
<gene>
    <name evidence="9" type="ORF">DAPPUDRAFT_265069</name>
</gene>
<dbReference type="eggNOG" id="KOG0351">
    <property type="taxonomic scope" value="Eukaryota"/>
</dbReference>
<dbReference type="GO" id="GO:0003677">
    <property type="term" value="F:DNA binding"/>
    <property type="evidence" value="ECO:0007669"/>
    <property type="project" value="UniProtKB-KW"/>
</dbReference>
<dbReference type="AlphaFoldDB" id="E9HST9"/>
<dbReference type="HOGENOM" id="CLU_1504959_0_0_1"/>
<dbReference type="OrthoDB" id="10261556at2759"/>
<dbReference type="InterPro" id="IPR001650">
    <property type="entry name" value="Helicase_C-like"/>
</dbReference>
<keyword evidence="2" id="KW-0238">DNA-binding</keyword>
<dbReference type="EMBL" id="GL732757">
    <property type="protein sequence ID" value="EFX65193.1"/>
    <property type="molecule type" value="Genomic_DNA"/>
</dbReference>
<name>E9HST9_DAPPU</name>
<evidence type="ECO:0000256" key="2">
    <source>
        <dbReference type="ARBA" id="ARBA00023125"/>
    </source>
</evidence>
<dbReference type="Pfam" id="PF00271">
    <property type="entry name" value="Helicase_C"/>
    <property type="match status" value="1"/>
</dbReference>
<dbReference type="KEGG" id="dpx:DAPPUDRAFT_265069"/>
<dbReference type="EC" id="5.6.2.4" evidence="6"/>
<reference evidence="9 10" key="1">
    <citation type="journal article" date="2011" name="Science">
        <title>The ecoresponsive genome of Daphnia pulex.</title>
        <authorList>
            <person name="Colbourne J.K."/>
            <person name="Pfrender M.E."/>
            <person name="Gilbert D."/>
            <person name="Thomas W.K."/>
            <person name="Tucker A."/>
            <person name="Oakley T.H."/>
            <person name="Tokishita S."/>
            <person name="Aerts A."/>
            <person name="Arnold G.J."/>
            <person name="Basu M.K."/>
            <person name="Bauer D.J."/>
            <person name="Caceres C.E."/>
            <person name="Carmel L."/>
            <person name="Casola C."/>
            <person name="Choi J.H."/>
            <person name="Detter J.C."/>
            <person name="Dong Q."/>
            <person name="Dusheyko S."/>
            <person name="Eads B.D."/>
            <person name="Frohlich T."/>
            <person name="Geiler-Samerotte K.A."/>
            <person name="Gerlach D."/>
            <person name="Hatcher P."/>
            <person name="Jogdeo S."/>
            <person name="Krijgsveld J."/>
            <person name="Kriventseva E.V."/>
            <person name="Kultz D."/>
            <person name="Laforsch C."/>
            <person name="Lindquist E."/>
            <person name="Lopez J."/>
            <person name="Manak J.R."/>
            <person name="Muller J."/>
            <person name="Pangilinan J."/>
            <person name="Patwardhan R.P."/>
            <person name="Pitluck S."/>
            <person name="Pritham E.J."/>
            <person name="Rechtsteiner A."/>
            <person name="Rho M."/>
            <person name="Rogozin I.B."/>
            <person name="Sakarya O."/>
            <person name="Salamov A."/>
            <person name="Schaack S."/>
            <person name="Shapiro H."/>
            <person name="Shiga Y."/>
            <person name="Skalitzky C."/>
            <person name="Smith Z."/>
            <person name="Souvorov A."/>
            <person name="Sung W."/>
            <person name="Tang Z."/>
            <person name="Tsuchiya D."/>
            <person name="Tu H."/>
            <person name="Vos H."/>
            <person name="Wang M."/>
            <person name="Wolf Y.I."/>
            <person name="Yamagata H."/>
            <person name="Yamada T."/>
            <person name="Ye Y."/>
            <person name="Shaw J.R."/>
            <person name="Andrews J."/>
            <person name="Crease T.J."/>
            <person name="Tang H."/>
            <person name="Lucas S.M."/>
            <person name="Robertson H.M."/>
            <person name="Bork P."/>
            <person name="Koonin E.V."/>
            <person name="Zdobnov E.M."/>
            <person name="Grigoriev I.V."/>
            <person name="Lynch M."/>
            <person name="Boore J.L."/>
        </authorList>
    </citation>
    <scope>NUCLEOTIDE SEQUENCE [LARGE SCALE GENOMIC DNA]</scope>
</reference>
<evidence type="ECO:0000259" key="8">
    <source>
        <dbReference type="PROSITE" id="PS51194"/>
    </source>
</evidence>
<dbReference type="PROSITE" id="PS51194">
    <property type="entry name" value="HELICASE_CTER"/>
    <property type="match status" value="1"/>
</dbReference>